<evidence type="ECO:0000313" key="1">
    <source>
        <dbReference type="EMBL" id="CAB5033771.1"/>
    </source>
</evidence>
<protein>
    <submittedName>
        <fullName evidence="1">Unannotated protein</fullName>
    </submittedName>
</protein>
<proteinExistence type="predicted"/>
<accession>A0A6J7RY45</accession>
<dbReference type="EMBL" id="CAFBPM010000048">
    <property type="protein sequence ID" value="CAB5033771.1"/>
    <property type="molecule type" value="Genomic_DNA"/>
</dbReference>
<gene>
    <name evidence="1" type="ORF">UFOPK4112_01958</name>
</gene>
<reference evidence="1" key="1">
    <citation type="submission" date="2020-05" db="EMBL/GenBank/DDBJ databases">
        <authorList>
            <person name="Chiriac C."/>
            <person name="Salcher M."/>
            <person name="Ghai R."/>
            <person name="Kavagutti S V."/>
        </authorList>
    </citation>
    <scope>NUCLEOTIDE SEQUENCE</scope>
</reference>
<organism evidence="1">
    <name type="scientific">freshwater metagenome</name>
    <dbReference type="NCBI Taxonomy" id="449393"/>
    <lineage>
        <taxon>unclassified sequences</taxon>
        <taxon>metagenomes</taxon>
        <taxon>ecological metagenomes</taxon>
    </lineage>
</organism>
<name>A0A6J7RY45_9ZZZZ</name>
<dbReference type="AlphaFoldDB" id="A0A6J7RY45"/>
<sequence length="194" mass="21333">MRLSLVFGFLAVIVTPLGLTAEALSAAPKLPNQGLEIIQRFGGPAKMLVSSSMVPTEPASMLLTNQAEFEHFLSYLPLLDVTRPTNPGPNKDLLLQRPRFDWSRYMMLVVFDSQSLAFPPNLNRVEVARGGLTAVVEYPDTANFIEAKAPEIGSYGAALVTKSTLPLTWSNLGHRTTTAHKESMMMFLPDNQKN</sequence>